<evidence type="ECO:0000313" key="4">
    <source>
        <dbReference type="EMBL" id="ADU22863.1"/>
    </source>
</evidence>
<feature type="domain" description="GGDEF" evidence="3">
    <location>
        <begin position="1011"/>
        <end position="1136"/>
    </location>
</feature>
<dbReference type="STRING" id="697329.Rumal_2383"/>
<keyword evidence="2" id="KW-1133">Transmembrane helix</keyword>
<name>E6UDI0_RUMA7</name>
<dbReference type="PROSITE" id="PS50887">
    <property type="entry name" value="GGDEF"/>
    <property type="match status" value="1"/>
</dbReference>
<dbReference type="Pfam" id="PF00497">
    <property type="entry name" value="SBP_bac_3"/>
    <property type="match status" value="2"/>
</dbReference>
<protein>
    <submittedName>
        <fullName evidence="4">Diguanylate cyclase with PAS/PAC sensor</fullName>
    </submittedName>
</protein>
<dbReference type="KEGG" id="ral:Rumal_2383"/>
<organism evidence="4 5">
    <name type="scientific">Ruminococcus albus (strain ATCC 27210 / DSM 20455 / JCM 14654 / NCDO 2250 / 7)</name>
    <dbReference type="NCBI Taxonomy" id="697329"/>
    <lineage>
        <taxon>Bacteria</taxon>
        <taxon>Bacillati</taxon>
        <taxon>Bacillota</taxon>
        <taxon>Clostridia</taxon>
        <taxon>Eubacteriales</taxon>
        <taxon>Oscillospiraceae</taxon>
        <taxon>Ruminococcus</taxon>
    </lineage>
</organism>
<dbReference type="InterPro" id="IPR013656">
    <property type="entry name" value="PAS_4"/>
</dbReference>
<reference evidence="4 5" key="1">
    <citation type="journal article" date="2011" name="J. Bacteriol.">
        <title>Complete genome of the cellulolytic ruminal bacterium Ruminococcus albus 7.</title>
        <authorList>
            <person name="Suen G."/>
            <person name="Stevenson D.M."/>
            <person name="Bruce D.C."/>
            <person name="Chertkov O."/>
            <person name="Copeland A."/>
            <person name="Cheng J.F."/>
            <person name="Detter C."/>
            <person name="Detter J.C."/>
            <person name="Goodwin L.A."/>
            <person name="Han C.S."/>
            <person name="Hauser L.J."/>
            <person name="Ivanova N.N."/>
            <person name="Kyrpides N.C."/>
            <person name="Land M.L."/>
            <person name="Lapidus A."/>
            <person name="Lucas S."/>
            <person name="Ovchinnikova G."/>
            <person name="Pitluck S."/>
            <person name="Tapia R."/>
            <person name="Woyke T."/>
            <person name="Boyum J."/>
            <person name="Mead D."/>
            <person name="Weimer P.J."/>
        </authorList>
    </citation>
    <scope>NUCLEOTIDE SEQUENCE [LARGE SCALE GENOMIC DNA]</scope>
    <source>
        <strain evidence="5">ATCC 27210 / DSM 20455 / JCM 14654 / NCDO 2250 / 7</strain>
    </source>
</reference>
<dbReference type="Gene3D" id="3.30.70.270">
    <property type="match status" value="1"/>
</dbReference>
<dbReference type="SMART" id="SM00062">
    <property type="entry name" value="PBPb"/>
    <property type="match status" value="2"/>
</dbReference>
<evidence type="ECO:0000313" key="5">
    <source>
        <dbReference type="Proteomes" id="UP000006919"/>
    </source>
</evidence>
<dbReference type="HOGENOM" id="CLU_278364_0_0_9"/>
<dbReference type="EMBL" id="CP002403">
    <property type="protein sequence ID" value="ADU22863.1"/>
    <property type="molecule type" value="Genomic_DNA"/>
</dbReference>
<sequence length="1136" mass="130253">MKSSGIIKRIITVLLTTVIFSGILMPTGVSADKNEQRVVRVGWFDSSFCYFDKFGRRCGVDYEYHQKISAYTGWTYEYVEGGWSELLQMLKDGDIDLLSDVSYTPEREEFMYFSELPMGTEAYYIYIDAENREITGDDLSTFNGKRIGVNKESYQETLLKEWVEKNGLSVEIVELTGSEERSVNMVCNKEIDGFASIYSTEDENKIIPVSRIGGSDYYYAVSRKSPGLIDELNKAMYEIHDEDPYFNEKISRQRIYYNNKDSILKPDQEDWLAEHGEIRVGYRANYLPFCSTDEDSGELTGALKDYLAHAKNRLGCQDLQFTTIPFDSTEEALEALDKGEIDCVFPVYMSTYEAAQRGIMLSAPAMETEINAIMRISDRRSLSDESSITFAVNADMLNIESFIKDHYPESDRKPYKGLHACYKAVAEGEADCVLVSNYRISAVEEELKKNKLFTVPAGETLTFSFAVKKSDRVLYTILNKTVLMTQHSDMGAALASYMFEEQKVSFMQFLKDNWLIVVAVLTVMFAVILFLLTQKLRAERLANNQKRLLEEAAQVAELQQTITSLLDNIPGIYLTKDANTGEYLACNQTFANYVHKKDPSEVIGLTSSDLFDEERAKRFMEDDKIALSMDEPLILYDDMEDSFGNMRSVKNIKVKYTDANGRLCLLGIVQDVSDSIRISRNKVSTKESYEKARGRGLIFTHIAQTLSQGYMYLFYVDINTEEYIEYNTYNGGDVLSDAVHGWHFFEECYDAAVEMVYPEDRDLVIRAVERKTMMKALEQNNIFTMTYRLIRDGVPVYVTMKVTRMKDDDRFIIMSVTNVDEQMKERQAAQRMQEEQTAYSRISALAGDYLSIYIVVPETGRYREYSSEAGFDSMGMPSEGDNFFSDLREKSIHVVYREDQNRVFTALTMENALEEVERNGIFTLSYRLMINDEPRYVQLKAAIVEETDGRRLVVGVNDIDSQVRQEEEYSRRLAQARIEANIDALTGIKNRNAYRVYEERLNAQIEMDRAPEFAIVILDVNDLKKVNDNEGHKAGDQYLRDACKIICTTFKRSPVFRVGGDEFAVLSQGDDYARIDELIKVMNDHNEEAIENGGIVIALGMAYYNSDSKVSQVYERADMRMYENKSYLKDKRKLRG</sequence>
<dbReference type="SUPFAM" id="SSF55785">
    <property type="entry name" value="PYP-like sensor domain (PAS domain)"/>
    <property type="match status" value="1"/>
</dbReference>
<dbReference type="eggNOG" id="COG2199">
    <property type="taxonomic scope" value="Bacteria"/>
</dbReference>
<dbReference type="Pfam" id="PF00990">
    <property type="entry name" value="GGDEF"/>
    <property type="match status" value="1"/>
</dbReference>
<dbReference type="SUPFAM" id="SSF53850">
    <property type="entry name" value="Periplasmic binding protein-like II"/>
    <property type="match status" value="2"/>
</dbReference>
<dbReference type="Pfam" id="PF08448">
    <property type="entry name" value="PAS_4"/>
    <property type="match status" value="1"/>
</dbReference>
<evidence type="ECO:0000256" key="2">
    <source>
        <dbReference type="SAM" id="Phobius"/>
    </source>
</evidence>
<dbReference type="InterPro" id="IPR043128">
    <property type="entry name" value="Rev_trsase/Diguanyl_cyclase"/>
</dbReference>
<keyword evidence="2" id="KW-0472">Membrane</keyword>
<evidence type="ECO:0000256" key="1">
    <source>
        <dbReference type="ARBA" id="ARBA00022729"/>
    </source>
</evidence>
<dbReference type="Proteomes" id="UP000006919">
    <property type="component" value="Chromosome"/>
</dbReference>
<dbReference type="AlphaFoldDB" id="E6UDI0"/>
<gene>
    <name evidence="4" type="ordered locus">Rumal_2383</name>
</gene>
<dbReference type="InterPro" id="IPR029787">
    <property type="entry name" value="Nucleotide_cyclase"/>
</dbReference>
<dbReference type="SMART" id="SM00267">
    <property type="entry name" value="GGDEF"/>
    <property type="match status" value="1"/>
</dbReference>
<dbReference type="CDD" id="cd01949">
    <property type="entry name" value="GGDEF"/>
    <property type="match status" value="1"/>
</dbReference>
<dbReference type="eggNOG" id="COG0834">
    <property type="taxonomic scope" value="Bacteria"/>
</dbReference>
<proteinExistence type="predicted"/>
<dbReference type="InterPro" id="IPR001638">
    <property type="entry name" value="Solute-binding_3/MltF_N"/>
</dbReference>
<dbReference type="Gene3D" id="3.40.190.10">
    <property type="entry name" value="Periplasmic binding protein-like II"/>
    <property type="match status" value="4"/>
</dbReference>
<dbReference type="PANTHER" id="PTHR35936">
    <property type="entry name" value="MEMBRANE-BOUND LYTIC MUREIN TRANSGLYCOSYLASE F"/>
    <property type="match status" value="1"/>
</dbReference>
<dbReference type="InterPro" id="IPR000160">
    <property type="entry name" value="GGDEF_dom"/>
</dbReference>
<dbReference type="OrthoDB" id="9805474at2"/>
<dbReference type="RefSeq" id="WP_013498998.1">
    <property type="nucleotide sequence ID" value="NC_014833.1"/>
</dbReference>
<accession>E6UDI0</accession>
<dbReference type="NCBIfam" id="TIGR00254">
    <property type="entry name" value="GGDEF"/>
    <property type="match status" value="1"/>
</dbReference>
<keyword evidence="2" id="KW-0812">Transmembrane</keyword>
<feature type="transmembrane region" description="Helical" evidence="2">
    <location>
        <begin position="514"/>
        <end position="532"/>
    </location>
</feature>
<dbReference type="SUPFAM" id="SSF55073">
    <property type="entry name" value="Nucleotide cyclase"/>
    <property type="match status" value="1"/>
</dbReference>
<dbReference type="Gene3D" id="3.30.450.20">
    <property type="entry name" value="PAS domain"/>
    <property type="match status" value="1"/>
</dbReference>
<dbReference type="InterPro" id="IPR035965">
    <property type="entry name" value="PAS-like_dom_sf"/>
</dbReference>
<evidence type="ECO:0000259" key="3">
    <source>
        <dbReference type="PROSITE" id="PS50887"/>
    </source>
</evidence>
<dbReference type="PANTHER" id="PTHR35936:SF19">
    <property type="entry name" value="AMINO-ACID-BINDING PROTEIN YXEM-RELATED"/>
    <property type="match status" value="1"/>
</dbReference>
<keyword evidence="1" id="KW-0732">Signal</keyword>
<dbReference type="SMART" id="SM00091">
    <property type="entry name" value="PAS"/>
    <property type="match status" value="1"/>
</dbReference>
<dbReference type="InterPro" id="IPR000014">
    <property type="entry name" value="PAS"/>
</dbReference>